<dbReference type="GO" id="GO:0050022">
    <property type="term" value="F:L-arabinose 1-dehydrogenase (NAD+) activity"/>
    <property type="evidence" value="ECO:0007669"/>
    <property type="project" value="UniProtKB-EC"/>
</dbReference>
<keyword evidence="5" id="KW-1185">Reference proteome</keyword>
<proteinExistence type="inferred from homology"/>
<dbReference type="Gene3D" id="3.40.50.720">
    <property type="entry name" value="NAD(P)-binding Rossmann-like Domain"/>
    <property type="match status" value="1"/>
</dbReference>
<evidence type="ECO:0000256" key="2">
    <source>
        <dbReference type="ARBA" id="ARBA00023002"/>
    </source>
</evidence>
<evidence type="ECO:0000256" key="1">
    <source>
        <dbReference type="ARBA" id="ARBA00010928"/>
    </source>
</evidence>
<sequence length="311" mass="33452">MTGPIRIALVGFGKIARDQHVAAIAATEGIELVAVCSEHGAAPEGIPQFASLDAMAASGIAVDATSHCNTPAARFATARRSLELGYATLLEKPPFATLSQCREIEELAEARGLVLATSWHSQHNAAVDAAKAWLADKTIRRFRLAWIESARKWHPGQEWIWQAGGFGVFDPGINGFSVMTKIMPFPVHVAAARFEVPGNYPMPIAAELDIAAPVDGFDGKAVLDFRGGDSEQWDIAVECDEGTLELFSGGRRLLIDGETRADHGNAEYRGIYADFVAAVRAGTSAVDLAPLRFVADAFMLAERTTVEDYQP</sequence>
<organism evidence="4 5">
    <name type="scientific">Tsuneonella dongtanensis</name>
    <dbReference type="NCBI Taxonomy" id="692370"/>
    <lineage>
        <taxon>Bacteria</taxon>
        <taxon>Pseudomonadati</taxon>
        <taxon>Pseudomonadota</taxon>
        <taxon>Alphaproteobacteria</taxon>
        <taxon>Sphingomonadales</taxon>
        <taxon>Erythrobacteraceae</taxon>
        <taxon>Tsuneonella</taxon>
    </lineage>
</organism>
<dbReference type="InterPro" id="IPR051317">
    <property type="entry name" value="Gfo/Idh/MocA_oxidoreduct"/>
</dbReference>
<dbReference type="GO" id="GO:0000166">
    <property type="term" value="F:nucleotide binding"/>
    <property type="evidence" value="ECO:0007669"/>
    <property type="project" value="InterPro"/>
</dbReference>
<keyword evidence="2 4" id="KW-0560">Oxidoreductase</keyword>
<dbReference type="PANTHER" id="PTHR43708">
    <property type="entry name" value="CONSERVED EXPRESSED OXIDOREDUCTASE (EUROFUNG)"/>
    <property type="match status" value="1"/>
</dbReference>
<dbReference type="STRING" id="692370.A6F68_00759"/>
<evidence type="ECO:0000259" key="3">
    <source>
        <dbReference type="Pfam" id="PF01408"/>
    </source>
</evidence>
<name>A0A1B2AB32_9SPHN</name>
<dbReference type="Proteomes" id="UP000092932">
    <property type="component" value="Chromosome"/>
</dbReference>
<evidence type="ECO:0000313" key="5">
    <source>
        <dbReference type="Proteomes" id="UP000092932"/>
    </source>
</evidence>
<dbReference type="Gene3D" id="3.30.360.10">
    <property type="entry name" value="Dihydrodipicolinate Reductase, domain 2"/>
    <property type="match status" value="1"/>
</dbReference>
<feature type="domain" description="Gfo/Idh/MocA-like oxidoreductase N-terminal" evidence="3">
    <location>
        <begin position="5"/>
        <end position="116"/>
    </location>
</feature>
<dbReference type="PATRIC" id="fig|692370.5.peg.773"/>
<dbReference type="Pfam" id="PF01408">
    <property type="entry name" value="GFO_IDH_MocA"/>
    <property type="match status" value="1"/>
</dbReference>
<dbReference type="KEGG" id="ado:A6F68_00759"/>
<dbReference type="OrthoDB" id="9813657at2"/>
<dbReference type="AlphaFoldDB" id="A0A1B2AB32"/>
<reference evidence="4" key="1">
    <citation type="submission" date="2016-07" db="EMBL/GenBank/DDBJ databases">
        <title>Complete genome sequence of Altererythrobacter dongtanensis KCTC 22672, a type strain with esterase isolated from tidal flat.</title>
        <authorList>
            <person name="Cheng H."/>
            <person name="Wu Y.-H."/>
            <person name="Zhou P."/>
            <person name="Huo Y.-Y."/>
            <person name="Wang C.-S."/>
            <person name="Xu X.-W."/>
        </authorList>
    </citation>
    <scope>NUCLEOTIDE SEQUENCE [LARGE SCALE GENOMIC DNA]</scope>
    <source>
        <strain evidence="4">KCTC 22672</strain>
    </source>
</reference>
<dbReference type="SUPFAM" id="SSF51735">
    <property type="entry name" value="NAD(P)-binding Rossmann-fold domains"/>
    <property type="match status" value="1"/>
</dbReference>
<protein>
    <submittedName>
        <fullName evidence="4">L-arabinose 1-dehydrogenase</fullName>
        <ecNumber evidence="4">1.1.1.46</ecNumber>
    </submittedName>
</protein>
<gene>
    <name evidence="4" type="primary">araA</name>
    <name evidence="4" type="ORF">A6F68_00759</name>
</gene>
<dbReference type="InterPro" id="IPR036291">
    <property type="entry name" value="NAD(P)-bd_dom_sf"/>
</dbReference>
<dbReference type="EMBL" id="CP016591">
    <property type="protein sequence ID" value="ANY19288.1"/>
    <property type="molecule type" value="Genomic_DNA"/>
</dbReference>
<dbReference type="EC" id="1.1.1.46" evidence="4"/>
<comment type="similarity">
    <text evidence="1">Belongs to the Gfo/Idh/MocA family.</text>
</comment>
<evidence type="ECO:0000313" key="4">
    <source>
        <dbReference type="EMBL" id="ANY19288.1"/>
    </source>
</evidence>
<dbReference type="RefSeq" id="WP_084001590.1">
    <property type="nucleotide sequence ID" value="NZ_CP016591.1"/>
</dbReference>
<dbReference type="InterPro" id="IPR000683">
    <property type="entry name" value="Gfo/Idh/MocA-like_OxRdtase_N"/>
</dbReference>
<dbReference type="PANTHER" id="PTHR43708:SF5">
    <property type="entry name" value="CONSERVED EXPRESSED OXIDOREDUCTASE (EUROFUNG)-RELATED"/>
    <property type="match status" value="1"/>
</dbReference>
<accession>A0A1B2AB32</accession>